<dbReference type="Proteomes" id="UP001141552">
    <property type="component" value="Unassembled WGS sequence"/>
</dbReference>
<proteinExistence type="predicted"/>
<evidence type="ECO:0000313" key="4">
    <source>
        <dbReference type="Proteomes" id="UP001141552"/>
    </source>
</evidence>
<organism evidence="3 4">
    <name type="scientific">Turnera subulata</name>
    <dbReference type="NCBI Taxonomy" id="218843"/>
    <lineage>
        <taxon>Eukaryota</taxon>
        <taxon>Viridiplantae</taxon>
        <taxon>Streptophyta</taxon>
        <taxon>Embryophyta</taxon>
        <taxon>Tracheophyta</taxon>
        <taxon>Spermatophyta</taxon>
        <taxon>Magnoliopsida</taxon>
        <taxon>eudicotyledons</taxon>
        <taxon>Gunneridae</taxon>
        <taxon>Pentapetalae</taxon>
        <taxon>rosids</taxon>
        <taxon>fabids</taxon>
        <taxon>Malpighiales</taxon>
        <taxon>Passifloraceae</taxon>
        <taxon>Turnera</taxon>
    </lineage>
</organism>
<keyword evidence="4" id="KW-1185">Reference proteome</keyword>
<dbReference type="EMBL" id="JAKUCV010007229">
    <property type="protein sequence ID" value="KAJ4824256.1"/>
    <property type="molecule type" value="Genomic_DNA"/>
</dbReference>
<dbReference type="OrthoDB" id="1730898at2759"/>
<accession>A0A9Q0F5X2</accession>
<comment type="caution">
    <text evidence="3">The sequence shown here is derived from an EMBL/GenBank/DDBJ whole genome shotgun (WGS) entry which is preliminary data.</text>
</comment>
<feature type="region of interest" description="Disordered" evidence="1">
    <location>
        <begin position="288"/>
        <end position="319"/>
    </location>
</feature>
<dbReference type="InterPro" id="IPR012940">
    <property type="entry name" value="NABP"/>
</dbReference>
<feature type="region of interest" description="Disordered" evidence="1">
    <location>
        <begin position="393"/>
        <end position="461"/>
    </location>
</feature>
<reference evidence="3" key="1">
    <citation type="submission" date="2022-02" db="EMBL/GenBank/DDBJ databases">
        <authorList>
            <person name="Henning P.M."/>
            <person name="McCubbin A.G."/>
            <person name="Shore J.S."/>
        </authorList>
    </citation>
    <scope>NUCLEOTIDE SEQUENCE</scope>
    <source>
        <strain evidence="3">F60SS</strain>
        <tissue evidence="3">Leaves</tissue>
    </source>
</reference>
<feature type="compositionally biased region" description="Polar residues" evidence="1">
    <location>
        <begin position="440"/>
        <end position="456"/>
    </location>
</feature>
<feature type="region of interest" description="Disordered" evidence="1">
    <location>
        <begin position="141"/>
        <end position="180"/>
    </location>
</feature>
<sequence>MLSELGRRPMMGANDGSFHHDDIEKELGLLLREQHRQDPDDRERELNMYRSGSAPPTVEGSLSAVGGLLGGGGGGGSAFSEFASGNGFVSETELRSDPAYLSYYYSNVNLNPRLPPPLLSKEDWRFAQRLNGGSSVIGGIGDRRKVNKADDGNGKSMFSRPPGFNSRKQETEVESKNVSGSAEWGGGGLIGLPGLGLGSKQKSLAEIFQDDLGRATSVSGHPSRPTSRNAFHENVETMSSAEAELLNLRNELSSSDALRSGSNGHGSSTAQSMGHSSYSYAAALGAPLSRSTTPDPQLVARAPSPCPTPIGQGRVSASEKRNIASSNSFNGISSGIAESADLVAALSGMNLSSNGVVDEESHLLSQIEQDVDNHQNYLFGQNAMKQNSYLDTESGHLHMSSSQPAKMSYSNFPENNGNGSNLNSSSFRADRKGDIKKSSVRSANSYPKGSPTSTLNNGGGLPAQYQHLDTINASLPNYGLGAYSVNPAMASVMANQLGTGNLPPLLENIAAASSLGVPGMDSRVLGGLGSGANLTAASSEAHNLG</sequence>
<feature type="non-terminal residue" evidence="3">
    <location>
        <position position="1"/>
    </location>
</feature>
<gene>
    <name evidence="3" type="ORF">Tsubulata_031283</name>
</gene>
<feature type="compositionally biased region" description="Basic and acidic residues" evidence="1">
    <location>
        <begin position="428"/>
        <end position="437"/>
    </location>
</feature>
<evidence type="ECO:0000313" key="3">
    <source>
        <dbReference type="EMBL" id="KAJ4824256.1"/>
    </source>
</evidence>
<reference evidence="3" key="2">
    <citation type="journal article" date="2023" name="Plants (Basel)">
        <title>Annotation of the Turnera subulata (Passifloraceae) Draft Genome Reveals the S-Locus Evolved after the Divergence of Turneroideae from Passifloroideae in a Stepwise Manner.</title>
        <authorList>
            <person name="Henning P.M."/>
            <person name="Roalson E.H."/>
            <person name="Mir W."/>
            <person name="McCubbin A.G."/>
            <person name="Shore J.S."/>
        </authorList>
    </citation>
    <scope>NUCLEOTIDE SEQUENCE</scope>
    <source>
        <strain evidence="3">F60SS</strain>
    </source>
</reference>
<feature type="domain" description="Nucleic acid binding NABP" evidence="2">
    <location>
        <begin position="301"/>
        <end position="544"/>
    </location>
</feature>
<name>A0A9Q0F5X2_9ROSI</name>
<dbReference type="AlphaFoldDB" id="A0A9Q0F5X2"/>
<dbReference type="Pfam" id="PF07990">
    <property type="entry name" value="NABP"/>
    <property type="match status" value="1"/>
</dbReference>
<feature type="compositionally biased region" description="Polar residues" evidence="1">
    <location>
        <begin position="399"/>
        <end position="409"/>
    </location>
</feature>
<evidence type="ECO:0000256" key="1">
    <source>
        <dbReference type="SAM" id="MobiDB-lite"/>
    </source>
</evidence>
<feature type="compositionally biased region" description="Low complexity" evidence="1">
    <location>
        <begin position="410"/>
        <end position="427"/>
    </location>
</feature>
<protein>
    <recommendedName>
        <fullName evidence="2">Nucleic acid binding NABP domain-containing protein</fullName>
    </recommendedName>
</protein>
<feature type="compositionally biased region" description="Basic and acidic residues" evidence="1">
    <location>
        <begin position="141"/>
        <end position="153"/>
    </location>
</feature>
<evidence type="ECO:0000259" key="2">
    <source>
        <dbReference type="Pfam" id="PF07990"/>
    </source>
</evidence>